<sequence length="699" mass="77679">MAEYGNLSQEAEDRISVVRFAPTQHNEDDIALKKLRVSTGSNESVQINPLISSSDNLEADTPPPQQQHTTSLNTSHPAETPSTRPSFRPSNDMPTTTSTDGSLVSALAHSIKHHARLLDGEQQSPQPIKMRGVVTKAAYDPYQEDDDDHVSLAPQVEMMFEKEARSSMSRDGTYVTPAMRDYVANAAAGGGPTMKKDDIITAFEASGRSFDRENVDLVRRRLSISSWWRGSDRDEDENVAPSSFKSFRFAKEVALATAIANGGVIHEEDGNGKTSANPFAAWGVSGRAPSFVAPPPTSFRTATRHPSHFADGDQYDKLTSDNMRAARKRLRRNDAFLRLVIAILCFGVSLTFALYFGGGKFGLLMTNQAYERKVGTAALINQNSLNQYELEEVFYPAWWVDEEGIPDMSRKNIQLKPVMEYNAADVTKARAPGRIETPFLWLIPKSGANVIRTVMAACLKLGEASDMGKGSTENVLLVQEQSEQKFLNVDMTTTDGLERAKALNIASSGVPDVVISPILHDVLEVFNNRNRARIFAVFRHPLDRAMSKYYGDLITDPEVAGYTLPQYVRAGGSRVENNYLTRVLSGQHGGTLRVEHLDIAREFLRRKFVVGLASDLPASARIFNQEFNWDESAAGYGQLYVNECHDNIFNALSDKSPPMIEEGSEGWKLLVAQNWFDLKLYEYIEFLFAEQVKQLKPES</sequence>
<accession>B8BXR9</accession>
<evidence type="ECO:0000313" key="4">
    <source>
        <dbReference type="Proteomes" id="UP000001449"/>
    </source>
</evidence>
<keyword evidence="2" id="KW-1133">Transmembrane helix</keyword>
<dbReference type="Gene3D" id="3.40.50.300">
    <property type="entry name" value="P-loop containing nucleotide triphosphate hydrolases"/>
    <property type="match status" value="1"/>
</dbReference>
<keyword evidence="2" id="KW-0812">Transmembrane</keyword>
<dbReference type="eggNOG" id="ENOG502T6S2">
    <property type="taxonomic scope" value="Eukaryota"/>
</dbReference>
<feature type="region of interest" description="Disordered" evidence="1">
    <location>
        <begin position="38"/>
        <end position="100"/>
    </location>
</feature>
<evidence type="ECO:0000313" key="3">
    <source>
        <dbReference type="EMBL" id="EED93754.1"/>
    </source>
</evidence>
<dbReference type="Proteomes" id="UP000001449">
    <property type="component" value="Chromosome 3"/>
</dbReference>
<dbReference type="RefSeq" id="XP_002288318.1">
    <property type="nucleotide sequence ID" value="XM_002288282.1"/>
</dbReference>
<dbReference type="HOGENOM" id="CLU_394588_0_0_1"/>
<reference evidence="3 4" key="2">
    <citation type="journal article" date="2008" name="Nature">
        <title>The Phaeodactylum genome reveals the evolutionary history of diatom genomes.</title>
        <authorList>
            <person name="Bowler C."/>
            <person name="Allen A.E."/>
            <person name="Badger J.H."/>
            <person name="Grimwood J."/>
            <person name="Jabbari K."/>
            <person name="Kuo A."/>
            <person name="Maheswari U."/>
            <person name="Martens C."/>
            <person name="Maumus F."/>
            <person name="Otillar R.P."/>
            <person name="Rayko E."/>
            <person name="Salamov A."/>
            <person name="Vandepoele K."/>
            <person name="Beszteri B."/>
            <person name="Gruber A."/>
            <person name="Heijde M."/>
            <person name="Katinka M."/>
            <person name="Mock T."/>
            <person name="Valentin K."/>
            <person name="Verret F."/>
            <person name="Berges J.A."/>
            <person name="Brownlee C."/>
            <person name="Cadoret J.P."/>
            <person name="Chiovitti A."/>
            <person name="Choi C.J."/>
            <person name="Coesel S."/>
            <person name="De Martino A."/>
            <person name="Detter J.C."/>
            <person name="Durkin C."/>
            <person name="Falciatore A."/>
            <person name="Fournet J."/>
            <person name="Haruta M."/>
            <person name="Huysman M.J."/>
            <person name="Jenkins B.D."/>
            <person name="Jiroutova K."/>
            <person name="Jorgensen R.E."/>
            <person name="Joubert Y."/>
            <person name="Kaplan A."/>
            <person name="Kroger N."/>
            <person name="Kroth P.G."/>
            <person name="La Roche J."/>
            <person name="Lindquist E."/>
            <person name="Lommer M."/>
            <person name="Martin-Jezequel V."/>
            <person name="Lopez P.J."/>
            <person name="Lucas S."/>
            <person name="Mangogna M."/>
            <person name="McGinnis K."/>
            <person name="Medlin L.K."/>
            <person name="Montsant A."/>
            <person name="Oudot-Le Secq M.P."/>
            <person name="Napoli C."/>
            <person name="Obornik M."/>
            <person name="Parker M.S."/>
            <person name="Petit J.L."/>
            <person name="Porcel B.M."/>
            <person name="Poulsen N."/>
            <person name="Robison M."/>
            <person name="Rychlewski L."/>
            <person name="Rynearson T.A."/>
            <person name="Schmutz J."/>
            <person name="Shapiro H."/>
            <person name="Siaut M."/>
            <person name="Stanley M."/>
            <person name="Sussman M.R."/>
            <person name="Taylor A.R."/>
            <person name="Vardi A."/>
            <person name="von Dassow P."/>
            <person name="Vyverman W."/>
            <person name="Willis A."/>
            <person name="Wyrwicz L.S."/>
            <person name="Rokhsar D.S."/>
            <person name="Weissenbach J."/>
            <person name="Armbrust E.V."/>
            <person name="Green B.R."/>
            <person name="Van de Peer Y."/>
            <person name="Grigoriev I.V."/>
        </authorList>
    </citation>
    <scope>NUCLEOTIDE SEQUENCE [LARGE SCALE GENOMIC DNA]</scope>
    <source>
        <strain evidence="3 4">CCMP1335</strain>
    </source>
</reference>
<dbReference type="PaxDb" id="35128-Thaps21747"/>
<evidence type="ECO:0000256" key="1">
    <source>
        <dbReference type="SAM" id="MobiDB-lite"/>
    </source>
</evidence>
<dbReference type="PANTHER" id="PTHR32301">
    <property type="entry name" value="COUNTIN RECEPTOR CNR3-RELATED"/>
    <property type="match status" value="1"/>
</dbReference>
<dbReference type="GeneID" id="7451647"/>
<name>B8BXR9_THAPS</name>
<gene>
    <name evidence="3" type="ORF">THAPSDRAFT_21747</name>
</gene>
<dbReference type="EMBL" id="CM000640">
    <property type="protein sequence ID" value="EED93754.1"/>
    <property type="molecule type" value="Genomic_DNA"/>
</dbReference>
<protein>
    <recommendedName>
        <fullName evidence="5">Sulfotransferase domain-containing protein</fullName>
    </recommendedName>
</protein>
<evidence type="ECO:0008006" key="5">
    <source>
        <dbReference type="Google" id="ProtNLM"/>
    </source>
</evidence>
<dbReference type="GO" id="GO:0005794">
    <property type="term" value="C:Golgi apparatus"/>
    <property type="evidence" value="ECO:0000318"/>
    <property type="project" value="GO_Central"/>
</dbReference>
<evidence type="ECO:0000256" key="2">
    <source>
        <dbReference type="SAM" id="Phobius"/>
    </source>
</evidence>
<reference evidence="3 4" key="1">
    <citation type="journal article" date="2004" name="Science">
        <title>The genome of the diatom Thalassiosira pseudonana: ecology, evolution, and metabolism.</title>
        <authorList>
            <person name="Armbrust E.V."/>
            <person name="Berges J.A."/>
            <person name="Bowler C."/>
            <person name="Green B.R."/>
            <person name="Martinez D."/>
            <person name="Putnam N.H."/>
            <person name="Zhou S."/>
            <person name="Allen A.E."/>
            <person name="Apt K.E."/>
            <person name="Bechner M."/>
            <person name="Brzezinski M.A."/>
            <person name="Chaal B.K."/>
            <person name="Chiovitti A."/>
            <person name="Davis A.K."/>
            <person name="Demarest M.S."/>
            <person name="Detter J.C."/>
            <person name="Glavina T."/>
            <person name="Goodstein D."/>
            <person name="Hadi M.Z."/>
            <person name="Hellsten U."/>
            <person name="Hildebrand M."/>
            <person name="Jenkins B.D."/>
            <person name="Jurka J."/>
            <person name="Kapitonov V.V."/>
            <person name="Kroger N."/>
            <person name="Lau W.W."/>
            <person name="Lane T.W."/>
            <person name="Larimer F.W."/>
            <person name="Lippmeier J.C."/>
            <person name="Lucas S."/>
            <person name="Medina M."/>
            <person name="Montsant A."/>
            <person name="Obornik M."/>
            <person name="Parker M.S."/>
            <person name="Palenik B."/>
            <person name="Pazour G.J."/>
            <person name="Richardson P.M."/>
            <person name="Rynearson T.A."/>
            <person name="Saito M.A."/>
            <person name="Schwartz D.C."/>
            <person name="Thamatrakoln K."/>
            <person name="Valentin K."/>
            <person name="Vardi A."/>
            <person name="Wilkerson F.P."/>
            <person name="Rokhsar D.S."/>
        </authorList>
    </citation>
    <scope>NUCLEOTIDE SEQUENCE [LARGE SCALE GENOMIC DNA]</scope>
    <source>
        <strain evidence="3 4">CCMP1335</strain>
    </source>
</reference>
<keyword evidence="4" id="KW-1185">Reference proteome</keyword>
<dbReference type="InterPro" id="IPR053259">
    <property type="entry name" value="Golvesin-related_Golgi"/>
</dbReference>
<proteinExistence type="predicted"/>
<dbReference type="InParanoid" id="B8BXR9"/>
<feature type="compositionally biased region" description="Polar residues" evidence="1">
    <location>
        <begin position="38"/>
        <end position="56"/>
    </location>
</feature>
<keyword evidence="2" id="KW-0472">Membrane</keyword>
<feature type="compositionally biased region" description="Polar residues" evidence="1">
    <location>
        <begin position="66"/>
        <end position="100"/>
    </location>
</feature>
<feature type="transmembrane region" description="Helical" evidence="2">
    <location>
        <begin position="336"/>
        <end position="358"/>
    </location>
</feature>
<dbReference type="PANTHER" id="PTHR32301:SF6">
    <property type="entry name" value="GOLVESIN-RELATED"/>
    <property type="match status" value="1"/>
</dbReference>
<dbReference type="KEGG" id="tps:THAPSDRAFT_21747"/>
<organism evidence="3 4">
    <name type="scientific">Thalassiosira pseudonana</name>
    <name type="common">Marine diatom</name>
    <name type="synonym">Cyclotella nana</name>
    <dbReference type="NCBI Taxonomy" id="35128"/>
    <lineage>
        <taxon>Eukaryota</taxon>
        <taxon>Sar</taxon>
        <taxon>Stramenopiles</taxon>
        <taxon>Ochrophyta</taxon>
        <taxon>Bacillariophyta</taxon>
        <taxon>Coscinodiscophyceae</taxon>
        <taxon>Thalassiosirophycidae</taxon>
        <taxon>Thalassiosirales</taxon>
        <taxon>Thalassiosiraceae</taxon>
        <taxon>Thalassiosira</taxon>
    </lineage>
</organism>
<dbReference type="InterPro" id="IPR027417">
    <property type="entry name" value="P-loop_NTPase"/>
</dbReference>
<dbReference type="AlphaFoldDB" id="B8BXR9"/>